<keyword evidence="1" id="KW-1133">Transmembrane helix</keyword>
<feature type="transmembrane region" description="Helical" evidence="1">
    <location>
        <begin position="174"/>
        <end position="193"/>
    </location>
</feature>
<evidence type="ECO:0000256" key="1">
    <source>
        <dbReference type="SAM" id="Phobius"/>
    </source>
</evidence>
<dbReference type="Proteomes" id="UP001162030">
    <property type="component" value="Chromosome"/>
</dbReference>
<reference evidence="2 3" key="1">
    <citation type="submission" date="2023-03" db="EMBL/GenBank/DDBJ databases">
        <authorList>
            <person name="Pearce D."/>
        </authorList>
    </citation>
    <scope>NUCLEOTIDE SEQUENCE [LARGE SCALE GENOMIC DNA]</scope>
    <source>
        <strain evidence="2">Msz</strain>
    </source>
</reference>
<name>A0ABN8X277_9GAMM</name>
<dbReference type="EMBL" id="OX458333">
    <property type="protein sequence ID" value="CAI8827831.1"/>
    <property type="molecule type" value="Genomic_DNA"/>
</dbReference>
<feature type="transmembrane region" description="Helical" evidence="1">
    <location>
        <begin position="123"/>
        <end position="139"/>
    </location>
</feature>
<evidence type="ECO:0000313" key="2">
    <source>
        <dbReference type="EMBL" id="CAI8827831.1"/>
    </source>
</evidence>
<proteinExistence type="predicted"/>
<feature type="transmembrane region" description="Helical" evidence="1">
    <location>
        <begin position="29"/>
        <end position="52"/>
    </location>
</feature>
<gene>
    <name evidence="2" type="ORF">MSZNOR_2087</name>
</gene>
<sequence>MTPDHSAKPDRGSEWFVPQYGSPKFRRAIGLLFLPYTAMVMSYSVIGSMLAVDVHWDRVAAIAVIYFLGLGIGAHALDALGSKSDQPWGNAFGKRSLWLMAGGALAAAYLIGAYYIVRFVPNLVVIALVEGFFVFAYNLEWFDGRYHTDGWFAFSWGFLPVLAGYVMQTNTVSIAALLMGLAMALFSLVEIKASRPYKELKRRGPDLTGAEWDQMLRFETILKSISLGVIALGTGLLLFRLLG</sequence>
<protein>
    <submittedName>
        <fullName evidence="2">Uncharacterized protein</fullName>
    </submittedName>
</protein>
<keyword evidence="3" id="KW-1185">Reference proteome</keyword>
<feature type="transmembrane region" description="Helical" evidence="1">
    <location>
        <begin position="58"/>
        <end position="77"/>
    </location>
</feature>
<organism evidence="2 3">
    <name type="scientific">Methylocaldum szegediense</name>
    <dbReference type="NCBI Taxonomy" id="73780"/>
    <lineage>
        <taxon>Bacteria</taxon>
        <taxon>Pseudomonadati</taxon>
        <taxon>Pseudomonadota</taxon>
        <taxon>Gammaproteobacteria</taxon>
        <taxon>Methylococcales</taxon>
        <taxon>Methylococcaceae</taxon>
        <taxon>Methylocaldum</taxon>
    </lineage>
</organism>
<feature type="transmembrane region" description="Helical" evidence="1">
    <location>
        <begin position="221"/>
        <end position="242"/>
    </location>
</feature>
<keyword evidence="1" id="KW-0472">Membrane</keyword>
<accession>A0ABN8X277</accession>
<keyword evidence="1" id="KW-0812">Transmembrane</keyword>
<feature type="transmembrane region" description="Helical" evidence="1">
    <location>
        <begin position="97"/>
        <end position="117"/>
    </location>
</feature>
<evidence type="ECO:0000313" key="3">
    <source>
        <dbReference type="Proteomes" id="UP001162030"/>
    </source>
</evidence>